<protein>
    <recommendedName>
        <fullName evidence="4">AMP-activated protein kinase glycogen-binding domain-containing protein</fullName>
    </recommendedName>
</protein>
<dbReference type="SUPFAM" id="SSF81296">
    <property type="entry name" value="E set domains"/>
    <property type="match status" value="1"/>
</dbReference>
<evidence type="ECO:0000256" key="1">
    <source>
        <dbReference type="SAM" id="MobiDB-lite"/>
    </source>
</evidence>
<evidence type="ECO:0000313" key="2">
    <source>
        <dbReference type="EMBL" id="GAB0136691.1"/>
    </source>
</evidence>
<gene>
    <name evidence="2" type="primary">g4984</name>
    <name evidence="2" type="ORF">EsDP_00004984</name>
</gene>
<dbReference type="InterPro" id="IPR014756">
    <property type="entry name" value="Ig_E-set"/>
</dbReference>
<organism evidence="2 3">
    <name type="scientific">Epichloe bromicola</name>
    <dbReference type="NCBI Taxonomy" id="79588"/>
    <lineage>
        <taxon>Eukaryota</taxon>
        <taxon>Fungi</taxon>
        <taxon>Dikarya</taxon>
        <taxon>Ascomycota</taxon>
        <taxon>Pezizomycotina</taxon>
        <taxon>Sordariomycetes</taxon>
        <taxon>Hypocreomycetidae</taxon>
        <taxon>Hypocreales</taxon>
        <taxon>Clavicipitaceae</taxon>
        <taxon>Epichloe</taxon>
    </lineage>
</organism>
<reference evidence="3" key="1">
    <citation type="submission" date="2024-06" db="EMBL/GenBank/DDBJ databases">
        <title>Draft Genome Sequences of Epichloe bromicola Strains Isolated from Elymus ciliaris.</title>
        <authorList>
            <consortium name="Epichloe bromicola genome sequencing consortium"/>
            <person name="Miura A."/>
            <person name="Imano S."/>
            <person name="Ashida A."/>
            <person name="Sato I."/>
            <person name="Chiba S."/>
            <person name="Tanaka A."/>
            <person name="Camagna M."/>
            <person name="Takemoto D."/>
        </authorList>
    </citation>
    <scope>NUCLEOTIDE SEQUENCE [LARGE SCALE GENOMIC DNA]</scope>
    <source>
        <strain evidence="3">DP</strain>
    </source>
</reference>
<sequence length="383" mass="40923">MSTGKTTVTVSYRRRGLAPPVFVAGSFADPQWELQEMHSVTDESGEHHFAIQIPVEPGREYQYKFRAGSGHDWFLDEHATIAHDHLGQRCNLLRVPVNSNTGDRIPTPVVEATEQCSSRAATGGNPAIAASGPKSLPPNVFRDKTIDAEQRSGTPVKQVAAVAAEVADTAAKLDSHILKPSPLVLPRDDASTDETTEEQIDTPLFAHESFGAYEFAGAGFDHNNVVKTSGSSTPLPSDSGGSVVDDVDIADPTVEKFPSDRESVLDTLREIQSSAEEGRASLDDGQHSAATTSRGTSVDSSEENDFSLGPSSSRRRDTRTSWSSFGRPRSAVSLSCIDEEPKAPEDANSLLKHGESKKSQAVSTNSSSNEGTEDDGGLTMNTV</sequence>
<dbReference type="EMBL" id="BAAFGZ010000212">
    <property type="protein sequence ID" value="GAB0136691.1"/>
    <property type="molecule type" value="Genomic_DNA"/>
</dbReference>
<feature type="compositionally biased region" description="Basic and acidic residues" evidence="1">
    <location>
        <begin position="277"/>
        <end position="286"/>
    </location>
</feature>
<feature type="compositionally biased region" description="Polar residues" evidence="1">
    <location>
        <begin position="288"/>
        <end position="299"/>
    </location>
</feature>
<feature type="region of interest" description="Disordered" evidence="1">
    <location>
        <begin position="277"/>
        <end position="383"/>
    </location>
</feature>
<name>A0ABQ0CTE6_9HYPO</name>
<accession>A0ABQ0CTE6</accession>
<keyword evidence="3" id="KW-1185">Reference proteome</keyword>
<dbReference type="CDD" id="cd02859">
    <property type="entry name" value="E_set_AMPKbeta_like_N"/>
    <property type="match status" value="1"/>
</dbReference>
<feature type="region of interest" description="Disordered" evidence="1">
    <location>
        <begin position="120"/>
        <end position="139"/>
    </location>
</feature>
<evidence type="ECO:0000313" key="3">
    <source>
        <dbReference type="Proteomes" id="UP001562357"/>
    </source>
</evidence>
<dbReference type="Gene3D" id="2.60.40.10">
    <property type="entry name" value="Immunoglobulins"/>
    <property type="match status" value="1"/>
</dbReference>
<evidence type="ECO:0008006" key="4">
    <source>
        <dbReference type="Google" id="ProtNLM"/>
    </source>
</evidence>
<dbReference type="InterPro" id="IPR013783">
    <property type="entry name" value="Ig-like_fold"/>
</dbReference>
<dbReference type="Proteomes" id="UP001562357">
    <property type="component" value="Unassembled WGS sequence"/>
</dbReference>
<proteinExistence type="predicted"/>
<comment type="caution">
    <text evidence="2">The sequence shown here is derived from an EMBL/GenBank/DDBJ whole genome shotgun (WGS) entry which is preliminary data.</text>
</comment>
<feature type="compositionally biased region" description="Polar residues" evidence="1">
    <location>
        <begin position="359"/>
        <end position="370"/>
    </location>
</feature>